<feature type="region of interest" description="Disordered" evidence="1">
    <location>
        <begin position="1348"/>
        <end position="1421"/>
    </location>
</feature>
<feature type="region of interest" description="Disordered" evidence="1">
    <location>
        <begin position="132"/>
        <end position="160"/>
    </location>
</feature>
<feature type="compositionally biased region" description="Low complexity" evidence="1">
    <location>
        <begin position="1390"/>
        <end position="1409"/>
    </location>
</feature>
<evidence type="ECO:0000313" key="3">
    <source>
        <dbReference type="Proteomes" id="UP001497392"/>
    </source>
</evidence>
<reference evidence="2 3" key="1">
    <citation type="submission" date="2024-06" db="EMBL/GenBank/DDBJ databases">
        <authorList>
            <person name="Kraege A."/>
            <person name="Thomma B."/>
        </authorList>
    </citation>
    <scope>NUCLEOTIDE SEQUENCE [LARGE SCALE GENOMIC DNA]</scope>
</reference>
<feature type="compositionally biased region" description="Basic and acidic residues" evidence="1">
    <location>
        <begin position="138"/>
        <end position="157"/>
    </location>
</feature>
<feature type="region of interest" description="Disordered" evidence="1">
    <location>
        <begin position="615"/>
        <end position="664"/>
    </location>
</feature>
<feature type="compositionally biased region" description="Polar residues" evidence="1">
    <location>
        <begin position="354"/>
        <end position="369"/>
    </location>
</feature>
<dbReference type="EMBL" id="CAXHTA020000008">
    <property type="protein sequence ID" value="CAL5223331.1"/>
    <property type="molecule type" value="Genomic_DNA"/>
</dbReference>
<accession>A0ABP1FV53</accession>
<evidence type="ECO:0000313" key="2">
    <source>
        <dbReference type="EMBL" id="CAL5223331.1"/>
    </source>
</evidence>
<feature type="compositionally biased region" description="Polar residues" evidence="1">
    <location>
        <begin position="1351"/>
        <end position="1372"/>
    </location>
</feature>
<proteinExistence type="predicted"/>
<feature type="compositionally biased region" description="Polar residues" evidence="1">
    <location>
        <begin position="848"/>
        <end position="865"/>
    </location>
</feature>
<comment type="caution">
    <text evidence="2">The sequence shown here is derived from an EMBL/GenBank/DDBJ whole genome shotgun (WGS) entry which is preliminary data.</text>
</comment>
<feature type="compositionally biased region" description="Low complexity" evidence="1">
    <location>
        <begin position="1094"/>
        <end position="1107"/>
    </location>
</feature>
<feature type="region of interest" description="Disordered" evidence="1">
    <location>
        <begin position="1004"/>
        <end position="1214"/>
    </location>
</feature>
<feature type="compositionally biased region" description="Low complexity" evidence="1">
    <location>
        <begin position="1143"/>
        <end position="1153"/>
    </location>
</feature>
<feature type="compositionally biased region" description="Basic and acidic residues" evidence="1">
    <location>
        <begin position="1292"/>
        <end position="1304"/>
    </location>
</feature>
<protein>
    <submittedName>
        <fullName evidence="2">G5829 protein</fullName>
    </submittedName>
</protein>
<evidence type="ECO:0000256" key="1">
    <source>
        <dbReference type="SAM" id="MobiDB-lite"/>
    </source>
</evidence>
<feature type="region of interest" description="Disordered" evidence="1">
    <location>
        <begin position="302"/>
        <end position="369"/>
    </location>
</feature>
<feature type="region of interest" description="Disordered" evidence="1">
    <location>
        <begin position="1579"/>
        <end position="1614"/>
    </location>
</feature>
<feature type="region of interest" description="Disordered" evidence="1">
    <location>
        <begin position="1276"/>
        <end position="1318"/>
    </location>
</feature>
<gene>
    <name evidence="2" type="primary">g5829</name>
    <name evidence="2" type="ORF">VP750_LOCUS4990</name>
</gene>
<keyword evidence="3" id="KW-1185">Reference proteome</keyword>
<feature type="compositionally biased region" description="Basic residues" evidence="1">
    <location>
        <begin position="1600"/>
        <end position="1614"/>
    </location>
</feature>
<feature type="compositionally biased region" description="Polar residues" evidence="1">
    <location>
        <begin position="1064"/>
        <end position="1080"/>
    </location>
</feature>
<dbReference type="Proteomes" id="UP001497392">
    <property type="component" value="Unassembled WGS sequence"/>
</dbReference>
<organism evidence="2 3">
    <name type="scientific">Coccomyxa viridis</name>
    <dbReference type="NCBI Taxonomy" id="1274662"/>
    <lineage>
        <taxon>Eukaryota</taxon>
        <taxon>Viridiplantae</taxon>
        <taxon>Chlorophyta</taxon>
        <taxon>core chlorophytes</taxon>
        <taxon>Trebouxiophyceae</taxon>
        <taxon>Trebouxiophyceae incertae sedis</taxon>
        <taxon>Coccomyxaceae</taxon>
        <taxon>Coccomyxa</taxon>
    </lineage>
</organism>
<name>A0ABP1FV53_9CHLO</name>
<feature type="compositionally biased region" description="Polar residues" evidence="1">
    <location>
        <begin position="646"/>
        <end position="657"/>
    </location>
</feature>
<feature type="region of interest" description="Disordered" evidence="1">
    <location>
        <begin position="425"/>
        <end position="445"/>
    </location>
</feature>
<sequence>MLCAANLVAADATRQSSPKAMAKACGLTDSGQSSAPYDDEGETYLLIRQAFCAAFDELIKQTHGSMQSMVEELWTALADYLDRMHARQDVAFNDATVQFAITAELERQLRLANARYKELQHELDHMKVQMAEAGQRNPPEKEGDNARPAKPAKDVTPKKCPVPIPQPAEDRSVLGLVQHQVPLTPGAGQATTPITPADAKRSQRSTALMRLANEGILVDTSLPQTLALALAGPSLNAGPPAEESQMTPQQQSALEEARAEAVQQGVLKAERERSMARQRGIQHQLQEQLDSMHRRTACIDSPVQLSGADSPSSLSQAGSGLLPASHAVQGTPHEMGFPMRKVPAGPNAPPELGPQTQRMQHPAVQSGTPATYRPRTIAQKAGMNAWSRHGLRYGHGAQQGQREASIPGPEDVPILDASPGPLAQGLAAAAKERQSPVGMRKPRHTRLSTSIDTVLGDVFAETTSASETIAAEPHQGDMTFARGSQAEAATAAALAQSAARWPLRPEQIALALAEQPSAQPLVSEDILSPLASPAGGQAPSMRSRADVSRPPGARQRPAADISIAAARALRSPPAAASPMQLARASIQQWGKPRGSLSPASEKMVICGPTWSFPVEAGSPTKSSSSSRQPSAELQPAHLGSMPSFAFPQSSFRSSVDQQRSEAAMGMMRMPDPAVHPEERSISFRCRQVTASLPDMAALQAAIRGQPRPGQPDKERAESRLLPDVAVAERANTLQTVQAAAEQVSASCAPDLQAPDLANQQAPWPLKKGAWDRMQQGAKLVKPDRWHANEAAAISEPIDLQAALTVQPKQTSFENAADAALAAVADARTERMSTATAVATRIINQEAFSASASSSDQGKQPSQAVQSMPAKDTAAASSPKAAGKQKELNASTPAEAQHVQPGMLAGMDVAATPKGAAKPQGVAQRLLARANCFAALAESPAKESARIEPLPAASKPVAAAPIDAVDCPQGTVAAQAANLGSSSAQEGSPRRPALVPAALELEAKRPAASASFSPPQPRKPSLPQAAKEEEPAPAASSPDESVSVRSSFTTVTHRRRTTLFGESASKVSVQPVSIESSQPAGPSSAELIMRSSKDQVSSVAQAVSAEASGMVHGSLTSQERWPSRSKPSRTKSRSPSPIGKQSHAATEAAQAATAKEVLPPLAPKSVPAFSQGSPVPVPIHGAVTNSPKRLATAVEEKSPSAKSLRRREQQPSSFKIHASCQATSITAASAVIATGVPAQQPGQRVSPSKVLPAAAPAMMWPGKEICDRMPITSTSPEKHALSAAHVPDPTGRAGEKGSPEREASKEPVQVYAASVDSAQKAARGAAEKLTCLPASPLVAAAAEDVAAGVESRSVSDIQFSSDSDADETQSSSAVGRGHTEDSEWGGSSLLTTGEQAAQAETAEAESAGTTRPSSAEEMYTAHSEAFQTAASETSLAALQEASLAAQVEASISESTEVLMQTGSDTEMVHAELEVTCAQVIGSTAAGPSHAESTTEDRELDAMLASVLGTGSGQPSAQDVQEGARASSAAEAQHEQLPTMSKPAMEAASKDSASEETEDMGAFHLPDSLFGSPVARAVQRTAHFANKEADSESEDDDSFLKKPVKKNRKGRRAGRK</sequence>
<feature type="region of interest" description="Disordered" evidence="1">
    <location>
        <begin position="528"/>
        <end position="557"/>
    </location>
</feature>
<feature type="region of interest" description="Disordered" evidence="1">
    <location>
        <begin position="848"/>
        <end position="895"/>
    </location>
</feature>
<feature type="compositionally biased region" description="Polar residues" evidence="1">
    <location>
        <begin position="303"/>
        <end position="318"/>
    </location>
</feature>
<feature type="region of interest" description="Disordered" evidence="1">
    <location>
        <begin position="573"/>
        <end position="599"/>
    </location>
</feature>
<feature type="compositionally biased region" description="Low complexity" evidence="1">
    <location>
        <begin position="1031"/>
        <end position="1050"/>
    </location>
</feature>
<feature type="region of interest" description="Disordered" evidence="1">
    <location>
        <begin position="1503"/>
        <end position="1566"/>
    </location>
</feature>